<name>A0A449BG10_HAPAX</name>
<organism evidence="2 4">
    <name type="scientific">Haploplasma axanthum</name>
    <name type="common">Acholeplasma axanthum</name>
    <dbReference type="NCBI Taxonomy" id="29552"/>
    <lineage>
        <taxon>Bacteria</taxon>
        <taxon>Bacillati</taxon>
        <taxon>Mycoplasmatota</taxon>
        <taxon>Mollicutes</taxon>
        <taxon>Acholeplasmatales</taxon>
        <taxon>Acholeplasmataceae</taxon>
        <taxon>Haploplasma</taxon>
    </lineage>
</organism>
<dbReference type="STRING" id="1278311.GCA_000428705_01578"/>
<accession>A0A449BG10</accession>
<sequence length="54" mass="6401">MITDFFMFIFSLPKKGWKILVKVGKGIKKGFQVLFVPKKKTKKRDVKKQSGKRW</sequence>
<proteinExistence type="predicted"/>
<evidence type="ECO:0000313" key="4">
    <source>
        <dbReference type="Proteomes" id="UP000289841"/>
    </source>
</evidence>
<evidence type="ECO:0000313" key="2">
    <source>
        <dbReference type="EMBL" id="VEU81346.1"/>
    </source>
</evidence>
<dbReference type="EMBL" id="LR215048">
    <property type="protein sequence ID" value="VEU81346.1"/>
    <property type="molecule type" value="Genomic_DNA"/>
</dbReference>
<dbReference type="KEGG" id="aaxa:NCTC10138_00018"/>
<protein>
    <submittedName>
        <fullName evidence="2">Uncharacterized protein</fullName>
    </submittedName>
</protein>
<reference evidence="2 4" key="1">
    <citation type="submission" date="2019-01" db="EMBL/GenBank/DDBJ databases">
        <authorList>
            <consortium name="Pathogen Informatics"/>
        </authorList>
    </citation>
    <scope>NUCLEOTIDE SEQUENCE [LARGE SCALE GENOMIC DNA]</scope>
    <source>
        <strain evidence="2 4">NCTC10138</strain>
    </source>
</reference>
<evidence type="ECO:0000313" key="3">
    <source>
        <dbReference type="EMBL" id="VEU81364.1"/>
    </source>
</evidence>
<dbReference type="EMBL" id="LR215048">
    <property type="protein sequence ID" value="VEU81364.1"/>
    <property type="molecule type" value="Genomic_DNA"/>
</dbReference>
<gene>
    <name evidence="1" type="ORF">NCTC10138_00018</name>
    <name evidence="2" type="ORF">NCTC10138_01744</name>
    <name evidence="3" type="ORF">NCTC10138_01763</name>
</gene>
<keyword evidence="4" id="KW-1185">Reference proteome</keyword>
<dbReference type="KEGG" id="aaxa:NCTC10138_01763"/>
<dbReference type="AlphaFoldDB" id="A0A449BG10"/>
<evidence type="ECO:0000313" key="1">
    <source>
        <dbReference type="EMBL" id="VEU79556.1"/>
    </source>
</evidence>
<dbReference type="Proteomes" id="UP000289841">
    <property type="component" value="Chromosome"/>
</dbReference>
<dbReference type="EMBL" id="LR215048">
    <property type="protein sequence ID" value="VEU79556.1"/>
    <property type="molecule type" value="Genomic_DNA"/>
</dbReference>
<dbReference type="KEGG" id="aaxa:NCTC10138_01744"/>